<proteinExistence type="predicted"/>
<dbReference type="Proteomes" id="UP001196843">
    <property type="component" value="Unassembled WGS sequence"/>
</dbReference>
<evidence type="ECO:0000256" key="1">
    <source>
        <dbReference type="ARBA" id="ARBA00022679"/>
    </source>
</evidence>
<accession>A0ABS7HIN2</accession>
<sequence>MTAPSTAQRPGGRARTGQRAVTFLVPDGVDDPARVSGGNVYDLQVRDRLDAHGWSATTVAVKDAGGVASLVRQLPDDTVLLVDGLVAAWVPEELAAAAGRLRLVVLAHMVVAAFADATPAEVDAERRALAAAHRVVVPSAWTASEFVRRGLVDAGRLSVAAPGVAASLLDPVVAHSADADGHLLCVGVVAPHKGHDVLLAALAALSDLEWTCAIVGSTEVAPGFASTVRRAAAALGRRVRLTGVLGREALAEEYERAGLLVAPSRVESAGMAIGEARARGIPVVAADTGGIPETVAGGGAILVPVEDAAALAEALRAWLTDAALRRRLRGEARAARAALPSWDDTAAAVAGALESA</sequence>
<keyword evidence="4" id="KW-1185">Reference proteome</keyword>
<dbReference type="RefSeq" id="WP_220299101.1">
    <property type="nucleotide sequence ID" value="NZ_JAEUAW010000001.1"/>
</dbReference>
<evidence type="ECO:0000259" key="2">
    <source>
        <dbReference type="Pfam" id="PF00534"/>
    </source>
</evidence>
<dbReference type="Pfam" id="PF00534">
    <property type="entry name" value="Glycos_transf_1"/>
    <property type="match status" value="1"/>
</dbReference>
<evidence type="ECO:0000313" key="3">
    <source>
        <dbReference type="EMBL" id="MBW9092354.1"/>
    </source>
</evidence>
<reference evidence="3 4" key="1">
    <citation type="journal article" date="2021" name="MBio">
        <title>Poor Competitiveness of Bradyrhizobium in Pigeon Pea Root Colonization in Indian Soils.</title>
        <authorList>
            <person name="Chalasani D."/>
            <person name="Basu A."/>
            <person name="Pullabhotla S.V.S.R.N."/>
            <person name="Jorrin B."/>
            <person name="Neal A.L."/>
            <person name="Poole P.S."/>
            <person name="Podile A.R."/>
            <person name="Tkacz A."/>
        </authorList>
    </citation>
    <scope>NUCLEOTIDE SEQUENCE [LARGE SCALE GENOMIC DNA]</scope>
    <source>
        <strain evidence="3 4">HU14</strain>
    </source>
</reference>
<dbReference type="InterPro" id="IPR001296">
    <property type="entry name" value="Glyco_trans_1"/>
</dbReference>
<feature type="domain" description="Glycosyl transferase family 1" evidence="2">
    <location>
        <begin position="182"/>
        <end position="333"/>
    </location>
</feature>
<evidence type="ECO:0000313" key="4">
    <source>
        <dbReference type="Proteomes" id="UP001196843"/>
    </source>
</evidence>
<dbReference type="PANTHER" id="PTHR46401:SF2">
    <property type="entry name" value="GLYCOSYLTRANSFERASE WBBK-RELATED"/>
    <property type="match status" value="1"/>
</dbReference>
<dbReference type="EMBL" id="JAEUAW010000001">
    <property type="protein sequence ID" value="MBW9092354.1"/>
    <property type="molecule type" value="Genomic_DNA"/>
</dbReference>
<dbReference type="PANTHER" id="PTHR46401">
    <property type="entry name" value="GLYCOSYLTRANSFERASE WBBK-RELATED"/>
    <property type="match status" value="1"/>
</dbReference>
<comment type="caution">
    <text evidence="3">The sequence shown here is derived from an EMBL/GenBank/DDBJ whole genome shotgun (WGS) entry which is preliminary data.</text>
</comment>
<organism evidence="3 4">
    <name type="scientific">Microbacterium jejuense</name>
    <dbReference type="NCBI Taxonomy" id="1263637"/>
    <lineage>
        <taxon>Bacteria</taxon>
        <taxon>Bacillati</taxon>
        <taxon>Actinomycetota</taxon>
        <taxon>Actinomycetes</taxon>
        <taxon>Micrococcales</taxon>
        <taxon>Microbacteriaceae</taxon>
        <taxon>Microbacterium</taxon>
    </lineage>
</organism>
<gene>
    <name evidence="3" type="ORF">JNB62_01510</name>
</gene>
<keyword evidence="1" id="KW-0808">Transferase</keyword>
<dbReference type="SUPFAM" id="SSF53756">
    <property type="entry name" value="UDP-Glycosyltransferase/glycogen phosphorylase"/>
    <property type="match status" value="1"/>
</dbReference>
<name>A0ABS7HIN2_9MICO</name>
<dbReference type="Gene3D" id="3.40.50.2000">
    <property type="entry name" value="Glycogen Phosphorylase B"/>
    <property type="match status" value="2"/>
</dbReference>
<protein>
    <submittedName>
        <fullName evidence="3">Glycosyltransferase family 4 protein</fullName>
    </submittedName>
</protein>
<dbReference type="CDD" id="cd03801">
    <property type="entry name" value="GT4_PimA-like"/>
    <property type="match status" value="1"/>
</dbReference>